<accession>A0A552LEL7</accession>
<proteinExistence type="predicted"/>
<sequence>MKLVADKSFKRAFQRLISKNPQLQSKVSEVLHLLADNPFTPSLKSHNRLSGVFYSETIGTSTIAILTHYLLNIFS</sequence>
<organism evidence="1 2">
    <name type="scientific">Microcystis flos-aquae Mf_WU_F_19750830_S460</name>
    <dbReference type="NCBI Taxonomy" id="2486237"/>
    <lineage>
        <taxon>Bacteria</taxon>
        <taxon>Bacillati</taxon>
        <taxon>Cyanobacteriota</taxon>
        <taxon>Cyanophyceae</taxon>
        <taxon>Oscillatoriophycideae</taxon>
        <taxon>Chroococcales</taxon>
        <taxon>Microcystaceae</taxon>
        <taxon>Microcystis</taxon>
    </lineage>
</organism>
<reference evidence="1 2" key="1">
    <citation type="submission" date="2019-01" db="EMBL/GenBank/DDBJ databases">
        <title>Coherence of Microcystis species and biogeography revealed through population genomics.</title>
        <authorList>
            <person name="Perez-Carrascal O.M."/>
            <person name="Terrat Y."/>
            <person name="Giani A."/>
            <person name="Fortin N."/>
            <person name="Tromas N."/>
            <person name="Shapiro B.J."/>
        </authorList>
    </citation>
    <scope>NUCLEOTIDE SEQUENCE [LARGE SCALE GENOMIC DNA]</scope>
    <source>
        <strain evidence="1">Mf_WU_F_19750830_S460</strain>
    </source>
</reference>
<name>A0A552LEL7_9CHRO</name>
<dbReference type="EMBL" id="SFAN01000144">
    <property type="protein sequence ID" value="TRV18666.1"/>
    <property type="molecule type" value="Genomic_DNA"/>
</dbReference>
<evidence type="ECO:0008006" key="3">
    <source>
        <dbReference type="Google" id="ProtNLM"/>
    </source>
</evidence>
<gene>
    <name evidence="1" type="ORF">EWV40_16740</name>
</gene>
<evidence type="ECO:0000313" key="2">
    <source>
        <dbReference type="Proteomes" id="UP000320730"/>
    </source>
</evidence>
<dbReference type="Proteomes" id="UP000320730">
    <property type="component" value="Unassembled WGS sequence"/>
</dbReference>
<protein>
    <recommendedName>
        <fullName evidence="3">Type II toxin-antitoxin system mRNA interferase toxin, RelE/StbE family</fullName>
    </recommendedName>
</protein>
<dbReference type="SUPFAM" id="SSF143011">
    <property type="entry name" value="RelE-like"/>
    <property type="match status" value="1"/>
</dbReference>
<dbReference type="InterPro" id="IPR035093">
    <property type="entry name" value="RelE/ParE_toxin_dom_sf"/>
</dbReference>
<dbReference type="AlphaFoldDB" id="A0A552LEL7"/>
<evidence type="ECO:0000313" key="1">
    <source>
        <dbReference type="EMBL" id="TRV18666.1"/>
    </source>
</evidence>
<comment type="caution">
    <text evidence="1">The sequence shown here is derived from an EMBL/GenBank/DDBJ whole genome shotgun (WGS) entry which is preliminary data.</text>
</comment>